<keyword evidence="1" id="KW-0238">DNA-binding</keyword>
<dbReference type="CDD" id="cd00093">
    <property type="entry name" value="HTH_XRE"/>
    <property type="match status" value="1"/>
</dbReference>
<dbReference type="EMBL" id="RQHV01000042">
    <property type="protein sequence ID" value="TGN11009.1"/>
    <property type="molecule type" value="Genomic_DNA"/>
</dbReference>
<comment type="caution">
    <text evidence="3">The sequence shown here is derived from an EMBL/GenBank/DDBJ whole genome shotgun (WGS) entry which is preliminary data.</text>
</comment>
<dbReference type="Pfam" id="PF01381">
    <property type="entry name" value="HTH_3"/>
    <property type="match status" value="1"/>
</dbReference>
<feature type="domain" description="HTH cro/C1-type" evidence="2">
    <location>
        <begin position="23"/>
        <end position="69"/>
    </location>
</feature>
<evidence type="ECO:0000313" key="4">
    <source>
        <dbReference type="Proteomes" id="UP000298264"/>
    </source>
</evidence>
<sequence length="102" mass="12005">MDKELADIHPGEILFEDFLKPMNLSAYKLAKDTKIDPKRISDIVHGRRAISVDTALRFSQYFGNSAEFWLNIQNHFDLEQKKKELKKELKEIRRFIPIEKAS</sequence>
<evidence type="ECO:0000313" key="3">
    <source>
        <dbReference type="EMBL" id="TGN11009.1"/>
    </source>
</evidence>
<dbReference type="NCBIfam" id="TIGR02607">
    <property type="entry name" value="antidote_HigA"/>
    <property type="match status" value="1"/>
</dbReference>
<dbReference type="GO" id="GO:0003677">
    <property type="term" value="F:DNA binding"/>
    <property type="evidence" value="ECO:0007669"/>
    <property type="project" value="UniProtKB-KW"/>
</dbReference>
<evidence type="ECO:0000259" key="2">
    <source>
        <dbReference type="PROSITE" id="PS50943"/>
    </source>
</evidence>
<accession>A0A4R9LUC0</accession>
<dbReference type="SMART" id="SM00530">
    <property type="entry name" value="HTH_XRE"/>
    <property type="match status" value="1"/>
</dbReference>
<dbReference type="PANTHER" id="PTHR36924">
    <property type="entry name" value="ANTITOXIN HIGA-1"/>
    <property type="match status" value="1"/>
</dbReference>
<dbReference type="Proteomes" id="UP000298264">
    <property type="component" value="Unassembled WGS sequence"/>
</dbReference>
<dbReference type="SUPFAM" id="SSF47413">
    <property type="entry name" value="lambda repressor-like DNA-binding domains"/>
    <property type="match status" value="1"/>
</dbReference>
<gene>
    <name evidence="3" type="primary">higA</name>
    <name evidence="3" type="ORF">EHS11_07530</name>
</gene>
<dbReference type="InterPro" id="IPR001387">
    <property type="entry name" value="Cro/C1-type_HTH"/>
</dbReference>
<keyword evidence="4" id="KW-1185">Reference proteome</keyword>
<proteinExistence type="predicted"/>
<dbReference type="InterPro" id="IPR013430">
    <property type="entry name" value="Toxin_antidote_HigA"/>
</dbReference>
<dbReference type="RefSeq" id="WP_135763768.1">
    <property type="nucleotide sequence ID" value="NZ_RQHV01000042.1"/>
</dbReference>
<dbReference type="OrthoDB" id="9798100at2"/>
<dbReference type="AlphaFoldDB" id="A0A4R9LUC0"/>
<organism evidence="3 4">
    <name type="scientific">Leptospira ilyithenensis</name>
    <dbReference type="NCBI Taxonomy" id="2484901"/>
    <lineage>
        <taxon>Bacteria</taxon>
        <taxon>Pseudomonadati</taxon>
        <taxon>Spirochaetota</taxon>
        <taxon>Spirochaetia</taxon>
        <taxon>Leptospirales</taxon>
        <taxon>Leptospiraceae</taxon>
        <taxon>Leptospira</taxon>
    </lineage>
</organism>
<protein>
    <submittedName>
        <fullName evidence="3">Addiction module antidote protein, HigA family</fullName>
    </submittedName>
</protein>
<dbReference type="PANTHER" id="PTHR36924:SF1">
    <property type="entry name" value="ANTITOXIN HIGA-1"/>
    <property type="match status" value="1"/>
</dbReference>
<dbReference type="InterPro" id="IPR010982">
    <property type="entry name" value="Lambda_DNA-bd_dom_sf"/>
</dbReference>
<dbReference type="PROSITE" id="PS50943">
    <property type="entry name" value="HTH_CROC1"/>
    <property type="match status" value="1"/>
</dbReference>
<name>A0A4R9LUC0_9LEPT</name>
<evidence type="ECO:0000256" key="1">
    <source>
        <dbReference type="ARBA" id="ARBA00023125"/>
    </source>
</evidence>
<dbReference type="Gene3D" id="1.10.260.40">
    <property type="entry name" value="lambda repressor-like DNA-binding domains"/>
    <property type="match status" value="1"/>
</dbReference>
<reference evidence="3" key="1">
    <citation type="journal article" date="2019" name="PLoS Negl. Trop. Dis.">
        <title>Revisiting the worldwide diversity of Leptospira species in the environment.</title>
        <authorList>
            <person name="Vincent A.T."/>
            <person name="Schiettekatte O."/>
            <person name="Bourhy P."/>
            <person name="Veyrier F.J."/>
            <person name="Picardeau M."/>
        </authorList>
    </citation>
    <scope>NUCLEOTIDE SEQUENCE [LARGE SCALE GENOMIC DNA]</scope>
    <source>
        <strain evidence="3">201400974</strain>
    </source>
</reference>